<reference evidence="2 3" key="1">
    <citation type="submission" date="2018-10" db="EMBL/GenBank/DDBJ databases">
        <authorList>
            <consortium name="Pathogen Informatics"/>
        </authorList>
    </citation>
    <scope>NUCLEOTIDE SEQUENCE [LARGE SCALE GENOMIC DNA]</scope>
</reference>
<dbReference type="AlphaFoldDB" id="A0A0R3UN22"/>
<accession>A0A0R3UN22</accession>
<evidence type="ECO:0000313" key="2">
    <source>
        <dbReference type="EMBL" id="VDD83166.1"/>
    </source>
</evidence>
<gene>
    <name evidence="2" type="ORF">MCOS_LOCUS9169</name>
</gene>
<organism evidence="2 3">
    <name type="scientific">Mesocestoides corti</name>
    <name type="common">Flatworm</name>
    <dbReference type="NCBI Taxonomy" id="53468"/>
    <lineage>
        <taxon>Eukaryota</taxon>
        <taxon>Metazoa</taxon>
        <taxon>Spiralia</taxon>
        <taxon>Lophotrochozoa</taxon>
        <taxon>Platyhelminthes</taxon>
        <taxon>Cestoda</taxon>
        <taxon>Eucestoda</taxon>
        <taxon>Cyclophyllidea</taxon>
        <taxon>Mesocestoididae</taxon>
        <taxon>Mesocestoides</taxon>
    </lineage>
</organism>
<feature type="compositionally biased region" description="Polar residues" evidence="1">
    <location>
        <begin position="926"/>
        <end position="935"/>
    </location>
</feature>
<evidence type="ECO:0000313" key="3">
    <source>
        <dbReference type="Proteomes" id="UP000267029"/>
    </source>
</evidence>
<feature type="compositionally biased region" description="Basic and acidic residues" evidence="1">
    <location>
        <begin position="904"/>
        <end position="924"/>
    </location>
</feature>
<dbReference type="Proteomes" id="UP000267029">
    <property type="component" value="Unassembled WGS sequence"/>
</dbReference>
<evidence type="ECO:0000256" key="1">
    <source>
        <dbReference type="SAM" id="MobiDB-lite"/>
    </source>
</evidence>
<protein>
    <submittedName>
        <fullName evidence="2">Uncharacterized protein</fullName>
    </submittedName>
</protein>
<keyword evidence="3" id="KW-1185">Reference proteome</keyword>
<dbReference type="STRING" id="53468.A0A0R3UN22"/>
<dbReference type="OrthoDB" id="6232571at2759"/>
<sequence length="951" mass="106620">MVGHHEQFRVTLPARKVPVGKIAVSGDNEFLVIFKDSIGLFVSDFLQNYPFTFVGDAAHSSREVARYAITRCERVALIASTRTTDTRDYLCHTFRNADWSPPGVDKISRTVFSCVTGSHQLLICLRNLEAWTCVANLSNHWFDFWRSQGLQLLAECRYEFLEVPDGGGNEDKVLRSSEAVTRPLECRTVRDFFSSLAESSFMLSTWSLRVRESKSQTIRCNCLLVALHKSGGISFWDVTIPLVDERSIRLCAVDRTYAVPFDPPHHLARPNFIKVIDIDCENIILVVGFTNSRVVCVTYHAYAKIVNKLSVKRICDVDLCVCSSGLIAVGDAAFADNVLAIAHGTRLIVASVLNQKNIQIVANFTSDMILKPISGKPFFLTSFMHRMLPFGVRIFRNHLFISSLDGIIAQSPVPSQVNKNPDFTVLTKASTLGGRNFHRFFSGLHLTPNGVYAAFLESTLAPALCTITSNLVFLSVLPKTAVIAMMESLGAPMRTNFDCLHEVALLLRSPKLLKPLHTERPVVNLDAEAWFQKLLAYQNNVILNNTQDPSKLELHKLQFRRAIAILLGTASVNSEDVKQRLQAQVKRLDQILALRQIDRCYRLFLRTEVQRQCQGAPNFVVSFDITFFLARDFDAAWFSDCVLVFRIAILCQRVLESPATVGDVEAPALCARLSRASEVVKNVAQKLYTKRFAQSSDIDGSTLLHCPICQHDILFGCGAHPHSRPVWIRASTSVHLVDVVVFSFPPRTDMRAEPSTFSNKLKFIRRIKKSDKRRSTTPFNGSVPAGACSSKGACISGEAVVTELNEPHDKLTKSLTDENDLLRNRNTTLRYQVELLSEQLNDIMDINVDLKKQNSRIREENSILRNDRIQLSAKNECLVEQIIILRQMLEDMGVSVDEPRDFEVREPSAEDRELGAIDVDKIDPLHSSSNQQTPASHRKPPPSSGCNLDFL</sequence>
<dbReference type="EMBL" id="UXSR01005655">
    <property type="protein sequence ID" value="VDD83166.1"/>
    <property type="molecule type" value="Genomic_DNA"/>
</dbReference>
<name>A0A0R3UN22_MESCO</name>
<proteinExistence type="predicted"/>
<feature type="region of interest" description="Disordered" evidence="1">
    <location>
        <begin position="904"/>
        <end position="951"/>
    </location>
</feature>